<dbReference type="PANTHER" id="PTHR33119">
    <property type="entry name" value="IFI3P"/>
    <property type="match status" value="1"/>
</dbReference>
<dbReference type="EMBL" id="JAPQKO010000001">
    <property type="protein sequence ID" value="KAJ5183077.1"/>
    <property type="molecule type" value="Genomic_DNA"/>
</dbReference>
<keyword evidence="3" id="KW-1185">Reference proteome</keyword>
<evidence type="ECO:0000313" key="2">
    <source>
        <dbReference type="EMBL" id="KAJ5183077.1"/>
    </source>
</evidence>
<organism evidence="2 3">
    <name type="scientific">Penicillium capsulatum</name>
    <dbReference type="NCBI Taxonomy" id="69766"/>
    <lineage>
        <taxon>Eukaryota</taxon>
        <taxon>Fungi</taxon>
        <taxon>Dikarya</taxon>
        <taxon>Ascomycota</taxon>
        <taxon>Pezizomycotina</taxon>
        <taxon>Eurotiomycetes</taxon>
        <taxon>Eurotiomycetidae</taxon>
        <taxon>Eurotiales</taxon>
        <taxon>Aspergillaceae</taxon>
        <taxon>Penicillium</taxon>
    </lineage>
</organism>
<dbReference type="PANTHER" id="PTHR33119:SF1">
    <property type="entry name" value="FE2OG DIOXYGENASE DOMAIN-CONTAINING PROTEIN"/>
    <property type="match status" value="1"/>
</dbReference>
<accession>A0A9W9IS82</accession>
<dbReference type="OrthoDB" id="415532at2759"/>
<dbReference type="AlphaFoldDB" id="A0A9W9IS82"/>
<name>A0A9W9IS82_9EURO</name>
<dbReference type="Pfam" id="PF14033">
    <property type="entry name" value="DUF4246"/>
    <property type="match status" value="1"/>
</dbReference>
<evidence type="ECO:0000259" key="1">
    <source>
        <dbReference type="Pfam" id="PF14033"/>
    </source>
</evidence>
<gene>
    <name evidence="2" type="ORF">N7492_000693</name>
</gene>
<comment type="caution">
    <text evidence="2">The sequence shown here is derived from an EMBL/GenBank/DDBJ whole genome shotgun (WGS) entry which is preliminary data.</text>
</comment>
<dbReference type="InterPro" id="IPR025340">
    <property type="entry name" value="DUF4246"/>
</dbReference>
<reference evidence="2" key="1">
    <citation type="submission" date="2022-11" db="EMBL/GenBank/DDBJ databases">
        <authorList>
            <person name="Petersen C."/>
        </authorList>
    </citation>
    <scope>NUCLEOTIDE SEQUENCE</scope>
    <source>
        <strain evidence="2">IBT 21917</strain>
    </source>
</reference>
<protein>
    <recommendedName>
        <fullName evidence="1">DUF4246 domain-containing protein</fullName>
    </recommendedName>
</protein>
<proteinExistence type="predicted"/>
<sequence>MTRAMNTITEKPDWGRKWKADKITSTGLVRVFDAGVVKSDTAIPKHLQHDLKRAAAKFEDIPEKDKDFHPGSDQMVINLVHPSLFPVIFGRTRVLPDKVLSLDDCLTKVKYFRNPRRSGQSGSEQEEDLGDDEEDLCIDTQVTQDLGSVMCREVMTMQEAKAERLALMKERSLVSDMGNVNFEVGSFNLCEH</sequence>
<evidence type="ECO:0000313" key="3">
    <source>
        <dbReference type="Proteomes" id="UP001146351"/>
    </source>
</evidence>
<dbReference type="InterPro" id="IPR049192">
    <property type="entry name" value="DUF4246_C"/>
</dbReference>
<dbReference type="Proteomes" id="UP001146351">
    <property type="component" value="Unassembled WGS sequence"/>
</dbReference>
<reference evidence="2" key="2">
    <citation type="journal article" date="2023" name="IMA Fungus">
        <title>Comparative genomic study of the Penicillium genus elucidates a diverse pangenome and 15 lateral gene transfer events.</title>
        <authorList>
            <person name="Petersen C."/>
            <person name="Sorensen T."/>
            <person name="Nielsen M.R."/>
            <person name="Sondergaard T.E."/>
            <person name="Sorensen J.L."/>
            <person name="Fitzpatrick D.A."/>
            <person name="Frisvad J.C."/>
            <person name="Nielsen K.L."/>
        </authorList>
    </citation>
    <scope>NUCLEOTIDE SEQUENCE</scope>
    <source>
        <strain evidence="2">IBT 21917</strain>
    </source>
</reference>
<feature type="domain" description="DUF4246" evidence="1">
    <location>
        <begin position="17"/>
        <end position="109"/>
    </location>
</feature>